<organism evidence="6 7">
    <name type="scientific">Limnobacter litoralis</name>
    <dbReference type="NCBI Taxonomy" id="481366"/>
    <lineage>
        <taxon>Bacteria</taxon>
        <taxon>Pseudomonadati</taxon>
        <taxon>Pseudomonadota</taxon>
        <taxon>Betaproteobacteria</taxon>
        <taxon>Burkholderiales</taxon>
        <taxon>Burkholderiaceae</taxon>
        <taxon>Limnobacter</taxon>
    </lineage>
</organism>
<proteinExistence type="inferred from homology"/>
<evidence type="ECO:0000256" key="4">
    <source>
        <dbReference type="ARBA" id="ARBA00023163"/>
    </source>
</evidence>
<reference evidence="7" key="1">
    <citation type="journal article" date="2019" name="Int. J. Syst. Evol. Microbiol.">
        <title>The Global Catalogue of Microorganisms (GCM) 10K type strain sequencing project: providing services to taxonomists for standard genome sequencing and annotation.</title>
        <authorList>
            <consortium name="The Broad Institute Genomics Platform"/>
            <consortium name="The Broad Institute Genome Sequencing Center for Infectious Disease"/>
            <person name="Wu L."/>
            <person name="Ma J."/>
        </authorList>
    </citation>
    <scope>NUCLEOTIDE SEQUENCE [LARGE SCALE GENOMIC DNA]</scope>
    <source>
        <strain evidence="7">NBRC 105857</strain>
    </source>
</reference>
<keyword evidence="3" id="KW-0238">DNA-binding</keyword>
<dbReference type="SUPFAM" id="SSF46785">
    <property type="entry name" value="Winged helix' DNA-binding domain"/>
    <property type="match status" value="1"/>
</dbReference>
<dbReference type="InterPro" id="IPR037423">
    <property type="entry name" value="CysB_PBP2"/>
</dbReference>
<sequence length="323" mass="35727">MNLHQLRFIREAVRHNFSLTEAAKALFTSQPGVSKAIIELEEELGFQVFKRHGKRIKGLTPPGELVYQACERVLAEMENIRRVGEEFASRDSGRLTVAVTHTQARYVLPQAVAVFRKRFPKVKLVLLQGTPEQLADWVRKDQADLAVATEALANEPDLITFPCYDWGHVAIASRKGSELTPFLSGSGTNSPGRKIALTDLADMNLITYEKHFAGRKKIDAAFERAGLTVDVVLEAIDADVIKTYVGLGLGVGIIAEVAFDADKDSELVAVPVDHLFGRNTSRIALRQGVFMRTLMYEFIEIFAPMLTPKMIDRVLGGGAAYDI</sequence>
<name>A0ABQ5YS56_9BURK</name>
<evidence type="ECO:0000313" key="6">
    <source>
        <dbReference type="EMBL" id="GLR26205.1"/>
    </source>
</evidence>
<dbReference type="CDD" id="cd08413">
    <property type="entry name" value="PBP2_CysB_like"/>
    <property type="match status" value="1"/>
</dbReference>
<dbReference type="Gene3D" id="1.10.10.10">
    <property type="entry name" value="Winged helix-like DNA-binding domain superfamily/Winged helix DNA-binding domain"/>
    <property type="match status" value="1"/>
</dbReference>
<dbReference type="PANTHER" id="PTHR30126:SF6">
    <property type="entry name" value="HTH-TYPE TRANSCRIPTIONAL REGULATOR CYSB-RELATED"/>
    <property type="match status" value="1"/>
</dbReference>
<dbReference type="EMBL" id="BSOJ01000012">
    <property type="protein sequence ID" value="GLR26205.1"/>
    <property type="molecule type" value="Genomic_DNA"/>
</dbReference>
<gene>
    <name evidence="6" type="ORF">GCM10007875_12930</name>
</gene>
<dbReference type="PANTHER" id="PTHR30126">
    <property type="entry name" value="HTH-TYPE TRANSCRIPTIONAL REGULATOR"/>
    <property type="match status" value="1"/>
</dbReference>
<dbReference type="PROSITE" id="PS50931">
    <property type="entry name" value="HTH_LYSR"/>
    <property type="match status" value="1"/>
</dbReference>
<dbReference type="SUPFAM" id="SSF53850">
    <property type="entry name" value="Periplasmic binding protein-like II"/>
    <property type="match status" value="1"/>
</dbReference>
<dbReference type="InterPro" id="IPR036390">
    <property type="entry name" value="WH_DNA-bd_sf"/>
</dbReference>
<keyword evidence="2" id="KW-0805">Transcription regulation</keyword>
<dbReference type="RefSeq" id="WP_284280698.1">
    <property type="nucleotide sequence ID" value="NZ_BSOJ01000012.1"/>
</dbReference>
<dbReference type="InterPro" id="IPR036388">
    <property type="entry name" value="WH-like_DNA-bd_sf"/>
</dbReference>
<keyword evidence="7" id="KW-1185">Reference proteome</keyword>
<dbReference type="Gene3D" id="3.40.190.10">
    <property type="entry name" value="Periplasmic binding protein-like II"/>
    <property type="match status" value="2"/>
</dbReference>
<evidence type="ECO:0000313" key="7">
    <source>
        <dbReference type="Proteomes" id="UP001156664"/>
    </source>
</evidence>
<dbReference type="InterPro" id="IPR000847">
    <property type="entry name" value="LysR_HTH_N"/>
</dbReference>
<comment type="similarity">
    <text evidence="1">Belongs to the LysR transcriptional regulatory family.</text>
</comment>
<keyword evidence="4" id="KW-0804">Transcription</keyword>
<evidence type="ECO:0000256" key="1">
    <source>
        <dbReference type="ARBA" id="ARBA00009437"/>
    </source>
</evidence>
<dbReference type="PRINTS" id="PR00039">
    <property type="entry name" value="HTHLYSR"/>
</dbReference>
<evidence type="ECO:0000256" key="3">
    <source>
        <dbReference type="ARBA" id="ARBA00023125"/>
    </source>
</evidence>
<dbReference type="Proteomes" id="UP001156664">
    <property type="component" value="Unassembled WGS sequence"/>
</dbReference>
<evidence type="ECO:0000259" key="5">
    <source>
        <dbReference type="PROSITE" id="PS50931"/>
    </source>
</evidence>
<accession>A0ABQ5YS56</accession>
<dbReference type="InterPro" id="IPR005119">
    <property type="entry name" value="LysR_subst-bd"/>
</dbReference>
<dbReference type="NCBIfam" id="NF009327">
    <property type="entry name" value="PRK12684.1"/>
    <property type="match status" value="1"/>
</dbReference>
<feature type="domain" description="HTH lysR-type" evidence="5">
    <location>
        <begin position="1"/>
        <end position="59"/>
    </location>
</feature>
<evidence type="ECO:0000256" key="2">
    <source>
        <dbReference type="ARBA" id="ARBA00023015"/>
    </source>
</evidence>
<protein>
    <recommendedName>
        <fullName evidence="5">HTH lysR-type domain-containing protein</fullName>
    </recommendedName>
</protein>
<dbReference type="Pfam" id="PF00126">
    <property type="entry name" value="HTH_1"/>
    <property type="match status" value="1"/>
</dbReference>
<comment type="caution">
    <text evidence="6">The sequence shown here is derived from an EMBL/GenBank/DDBJ whole genome shotgun (WGS) entry which is preliminary data.</text>
</comment>
<dbReference type="Pfam" id="PF03466">
    <property type="entry name" value="LysR_substrate"/>
    <property type="match status" value="1"/>
</dbReference>